<keyword evidence="1" id="KW-0472">Membrane</keyword>
<dbReference type="GeneID" id="109414443"/>
<proteinExistence type="predicted"/>
<reference evidence="3" key="1">
    <citation type="journal article" date="2015" name="Proc. Natl. Acad. Sci. U.S.A.">
        <title>Genome sequence of the Asian Tiger mosquito, Aedes albopictus, reveals insights into its biology, genetics, and evolution.</title>
        <authorList>
            <person name="Chen X.G."/>
            <person name="Jiang X."/>
            <person name="Gu J."/>
            <person name="Xu M."/>
            <person name="Wu Y."/>
            <person name="Deng Y."/>
            <person name="Zhang C."/>
            <person name="Bonizzoni M."/>
            <person name="Dermauw W."/>
            <person name="Vontas J."/>
            <person name="Armbruster P."/>
            <person name="Huang X."/>
            <person name="Yang Y."/>
            <person name="Zhang H."/>
            <person name="He W."/>
            <person name="Peng H."/>
            <person name="Liu Y."/>
            <person name="Wu K."/>
            <person name="Chen J."/>
            <person name="Lirakis M."/>
            <person name="Topalis P."/>
            <person name="Van Leeuwen T."/>
            <person name="Hall A.B."/>
            <person name="Jiang X."/>
            <person name="Thorpe C."/>
            <person name="Mueller R.L."/>
            <person name="Sun C."/>
            <person name="Waterhouse R.M."/>
            <person name="Yan G."/>
            <person name="Tu Z.J."/>
            <person name="Fang X."/>
            <person name="James A.A."/>
        </authorList>
    </citation>
    <scope>NUCLEOTIDE SEQUENCE [LARGE SCALE GENOMIC DNA]</scope>
    <source>
        <strain evidence="3">Foshan</strain>
    </source>
</reference>
<dbReference type="EnsemblMetazoa" id="AALFPA23_021903.R32435">
    <property type="protein sequence ID" value="AALFPA23_021903.P32435"/>
    <property type="gene ID" value="AALFPA23_021903"/>
</dbReference>
<dbReference type="Proteomes" id="UP000069940">
    <property type="component" value="Unassembled WGS sequence"/>
</dbReference>
<dbReference type="PANTHER" id="PTHR34717">
    <property type="entry name" value="EG:BACR7A4.20 PROTEIN"/>
    <property type="match status" value="1"/>
</dbReference>
<dbReference type="RefSeq" id="XP_029728132.2">
    <property type="nucleotide sequence ID" value="XM_029872272.2"/>
</dbReference>
<evidence type="ECO:0008006" key="4">
    <source>
        <dbReference type="Google" id="ProtNLM"/>
    </source>
</evidence>
<feature type="transmembrane region" description="Helical" evidence="1">
    <location>
        <begin position="25"/>
        <end position="47"/>
    </location>
</feature>
<sequence>MHQSGHNLRAGTLHRYLTHNIISDFFYRMVCGCLVSFFLVALGGWLVRIVVGDKREPVFNVYQLPGKFYYLKYFSMLLMLHMRKIKSVASVKNNENSILSLDEPQPLSSNEHAVDAVYFNGANTDTTWLVCGTARRKNNLVNGFLYLKIADFSDRLLVSPRLPDTCMWQTEDELGWYEAEGLRLTPVVPMKKWKIEYQGVMRFENDPSQEMQVKLEAFWTTNLPYYNFATDMDPKTVARAMAKELWSREYFQNLKKYHQTHYEHFGTLEGTVHIDDHSFSLSVDCMRDHSFGDQRNWKNFHRYIMHFVHLENGDRITVGVICMPVTFSWLEVGFITKSKEKRNIPITFVDFDLYQHGEQGNPPTDYALQFRTDENMYTMKVRVVSGPEFYIGEESECRIVEQLCRFEVNGLKGWGAAEWQYRHHGGLPKRS</sequence>
<keyword evidence="1" id="KW-0812">Transmembrane</keyword>
<protein>
    <recommendedName>
        <fullName evidence="4">Secreted protein</fullName>
    </recommendedName>
</protein>
<keyword evidence="3" id="KW-1185">Reference proteome</keyword>
<evidence type="ECO:0000256" key="1">
    <source>
        <dbReference type="SAM" id="Phobius"/>
    </source>
</evidence>
<name>A0ABM1ZUZ9_AEDAL</name>
<evidence type="ECO:0000313" key="2">
    <source>
        <dbReference type="EnsemblMetazoa" id="AALFPA23_021903.P32435"/>
    </source>
</evidence>
<reference evidence="2" key="2">
    <citation type="submission" date="2025-05" db="UniProtKB">
        <authorList>
            <consortium name="EnsemblMetazoa"/>
        </authorList>
    </citation>
    <scope>IDENTIFICATION</scope>
    <source>
        <strain evidence="2">Foshan</strain>
    </source>
</reference>
<dbReference type="PANTHER" id="PTHR34717:SF1">
    <property type="entry name" value="EG:BACR7A4.20 PROTEIN"/>
    <property type="match status" value="1"/>
</dbReference>
<accession>A0ABM1ZUZ9</accession>
<organism evidence="2 3">
    <name type="scientific">Aedes albopictus</name>
    <name type="common">Asian tiger mosquito</name>
    <name type="synonym">Stegomyia albopicta</name>
    <dbReference type="NCBI Taxonomy" id="7160"/>
    <lineage>
        <taxon>Eukaryota</taxon>
        <taxon>Metazoa</taxon>
        <taxon>Ecdysozoa</taxon>
        <taxon>Arthropoda</taxon>
        <taxon>Hexapoda</taxon>
        <taxon>Insecta</taxon>
        <taxon>Pterygota</taxon>
        <taxon>Neoptera</taxon>
        <taxon>Endopterygota</taxon>
        <taxon>Diptera</taxon>
        <taxon>Nematocera</taxon>
        <taxon>Culicoidea</taxon>
        <taxon>Culicidae</taxon>
        <taxon>Culicinae</taxon>
        <taxon>Aedini</taxon>
        <taxon>Aedes</taxon>
        <taxon>Stegomyia</taxon>
    </lineage>
</organism>
<evidence type="ECO:0000313" key="3">
    <source>
        <dbReference type="Proteomes" id="UP000069940"/>
    </source>
</evidence>
<keyword evidence="1" id="KW-1133">Transmembrane helix</keyword>